<dbReference type="AlphaFoldDB" id="A0A329P0L7"/>
<keyword evidence="3" id="KW-1133">Transmembrane helix</keyword>
<proteinExistence type="predicted"/>
<keyword evidence="2 5" id="KW-0012">Acyltransferase</keyword>
<evidence type="ECO:0000256" key="2">
    <source>
        <dbReference type="ARBA" id="ARBA00023315"/>
    </source>
</evidence>
<evidence type="ECO:0000256" key="3">
    <source>
        <dbReference type="SAM" id="Phobius"/>
    </source>
</evidence>
<evidence type="ECO:0000313" key="6">
    <source>
        <dbReference type="Proteomes" id="UP000251923"/>
    </source>
</evidence>
<dbReference type="GO" id="GO:0006654">
    <property type="term" value="P:phosphatidic acid biosynthetic process"/>
    <property type="evidence" value="ECO:0007669"/>
    <property type="project" value="TreeGrafter"/>
</dbReference>
<name>A0A329P0L7_9LACT</name>
<comment type="caution">
    <text evidence="5">The sequence shown here is derived from an EMBL/GenBank/DDBJ whole genome shotgun (WGS) entry which is preliminary data.</text>
</comment>
<protein>
    <submittedName>
        <fullName evidence="5">1-acyl-sn-glycerol-3-phosphate acyltransferase</fullName>
    </submittedName>
</protein>
<sequence>MRKLEYVWRLFGTGLSFVLFGLGGIFMSLTVFPLINIFIRDPARRSHIAQRLVHLAFQIYVRFMVLFGVIGVEVKGAEVLEHDVGTLIVSNHPSLLDVVLLMSLMRRAQCIVKYEIWQNPFMRGVVTATGYISNDDDPEALIERCARALGDRNNLIIFPEGSRSVPGQAMKLQRGVANIAIRSGAPIRVVTIKCEPSILRKGQKWYEIQATKARFTIEVKGLVETESFMGNSNPSVAARRLNAHLGGLLMGGMVDGRA</sequence>
<feature type="domain" description="Phospholipid/glycerol acyltransferase" evidence="4">
    <location>
        <begin position="86"/>
        <end position="195"/>
    </location>
</feature>
<keyword evidence="1" id="KW-0808">Transferase</keyword>
<dbReference type="CDD" id="cd07989">
    <property type="entry name" value="LPLAT_AGPAT-like"/>
    <property type="match status" value="1"/>
</dbReference>
<dbReference type="PANTHER" id="PTHR10434">
    <property type="entry name" value="1-ACYL-SN-GLYCEROL-3-PHOSPHATE ACYLTRANSFERASE"/>
    <property type="match status" value="1"/>
</dbReference>
<dbReference type="PANTHER" id="PTHR10434:SF66">
    <property type="entry name" value="PHOSPHOLIPID_GLYCEROL ACYLTRANSFERASE DOMAIN-CONTAINING PROTEIN"/>
    <property type="match status" value="1"/>
</dbReference>
<dbReference type="SMART" id="SM00563">
    <property type="entry name" value="PlsC"/>
    <property type="match status" value="1"/>
</dbReference>
<keyword evidence="3" id="KW-0812">Transmembrane</keyword>
<dbReference type="InterPro" id="IPR002123">
    <property type="entry name" value="Plipid/glycerol_acylTrfase"/>
</dbReference>
<feature type="transmembrane region" description="Helical" evidence="3">
    <location>
        <begin position="51"/>
        <end position="72"/>
    </location>
</feature>
<dbReference type="SUPFAM" id="SSF69593">
    <property type="entry name" value="Glycerol-3-phosphate (1)-acyltransferase"/>
    <property type="match status" value="1"/>
</dbReference>
<accession>A0A329P0L7</accession>
<organism evidence="5 6">
    <name type="scientific">Aerococcus urinae</name>
    <dbReference type="NCBI Taxonomy" id="1376"/>
    <lineage>
        <taxon>Bacteria</taxon>
        <taxon>Bacillati</taxon>
        <taxon>Bacillota</taxon>
        <taxon>Bacilli</taxon>
        <taxon>Lactobacillales</taxon>
        <taxon>Aerococcaceae</taxon>
        <taxon>Aerococcus</taxon>
    </lineage>
</organism>
<evidence type="ECO:0000259" key="4">
    <source>
        <dbReference type="SMART" id="SM00563"/>
    </source>
</evidence>
<dbReference type="GO" id="GO:0003841">
    <property type="term" value="F:1-acylglycerol-3-phosphate O-acyltransferase activity"/>
    <property type="evidence" value="ECO:0007669"/>
    <property type="project" value="TreeGrafter"/>
</dbReference>
<keyword evidence="3" id="KW-0472">Membrane</keyword>
<evidence type="ECO:0000313" key="5">
    <source>
        <dbReference type="EMBL" id="RAV75973.1"/>
    </source>
</evidence>
<dbReference type="EMBL" id="QMHM01000089">
    <property type="protein sequence ID" value="RAV75973.1"/>
    <property type="molecule type" value="Genomic_DNA"/>
</dbReference>
<evidence type="ECO:0000256" key="1">
    <source>
        <dbReference type="ARBA" id="ARBA00022679"/>
    </source>
</evidence>
<dbReference type="Pfam" id="PF01553">
    <property type="entry name" value="Acyltransferase"/>
    <property type="match status" value="1"/>
</dbReference>
<dbReference type="Proteomes" id="UP000251923">
    <property type="component" value="Unassembled WGS sequence"/>
</dbReference>
<feature type="transmembrane region" description="Helical" evidence="3">
    <location>
        <begin position="6"/>
        <end position="39"/>
    </location>
</feature>
<reference evidence="5 6" key="1">
    <citation type="submission" date="2018-04" db="EMBL/GenBank/DDBJ databases">
        <title>Aerococcus urinae genomes.</title>
        <authorList>
            <person name="Hilt E."/>
            <person name="Gilbert N.M."/>
            <person name="Thomas-White K."/>
            <person name="Putonti C."/>
            <person name="Lewis A.L."/>
            <person name="Visck K.L."/>
            <person name="Wolfe A.J."/>
        </authorList>
    </citation>
    <scope>NUCLEOTIDE SEQUENCE [LARGE SCALE GENOMIC DNA]</scope>
    <source>
        <strain evidence="5 6">UMB7480</strain>
    </source>
</reference>
<gene>
    <name evidence="5" type="ORF">DBT54_10065</name>
</gene>